<evidence type="ECO:0000256" key="7">
    <source>
        <dbReference type="ARBA" id="ARBA00023136"/>
    </source>
</evidence>
<feature type="transmembrane region" description="Helical" evidence="8">
    <location>
        <begin position="234"/>
        <end position="255"/>
    </location>
</feature>
<keyword evidence="4" id="KW-1003">Cell membrane</keyword>
<dbReference type="InterPro" id="IPR038770">
    <property type="entry name" value="Na+/solute_symporter_sf"/>
</dbReference>
<evidence type="ECO:0000256" key="1">
    <source>
        <dbReference type="ARBA" id="ARBA00004651"/>
    </source>
</evidence>
<dbReference type="STRING" id="29367.CLPUN_25440"/>
<dbReference type="EMBL" id="LZZM01000163">
    <property type="protein sequence ID" value="OOM76844.1"/>
    <property type="molecule type" value="Genomic_DNA"/>
</dbReference>
<dbReference type="RefSeq" id="WP_077847661.1">
    <property type="nucleotide sequence ID" value="NZ_LZZM01000163.1"/>
</dbReference>
<feature type="transmembrane region" description="Helical" evidence="8">
    <location>
        <begin position="137"/>
        <end position="159"/>
    </location>
</feature>
<dbReference type="Gene3D" id="1.20.1530.20">
    <property type="match status" value="1"/>
</dbReference>
<feature type="transmembrane region" description="Helical" evidence="8">
    <location>
        <begin position="295"/>
        <end position="314"/>
    </location>
</feature>
<dbReference type="PANTHER" id="PTHR36838:SF1">
    <property type="entry name" value="SLR1864 PROTEIN"/>
    <property type="match status" value="1"/>
</dbReference>
<evidence type="ECO:0000313" key="9">
    <source>
        <dbReference type="EMBL" id="OOM76844.1"/>
    </source>
</evidence>
<feature type="transmembrane region" description="Helical" evidence="8">
    <location>
        <begin position="105"/>
        <end position="125"/>
    </location>
</feature>
<feature type="transmembrane region" description="Helical" evidence="8">
    <location>
        <begin position="65"/>
        <end position="84"/>
    </location>
</feature>
<comment type="caution">
    <text evidence="9">The sequence shown here is derived from an EMBL/GenBank/DDBJ whole genome shotgun (WGS) entry which is preliminary data.</text>
</comment>
<keyword evidence="3" id="KW-0813">Transport</keyword>
<evidence type="ECO:0000256" key="8">
    <source>
        <dbReference type="SAM" id="Phobius"/>
    </source>
</evidence>
<feature type="transmembrane region" description="Helical" evidence="8">
    <location>
        <begin position="261"/>
        <end position="283"/>
    </location>
</feature>
<evidence type="ECO:0000256" key="4">
    <source>
        <dbReference type="ARBA" id="ARBA00022475"/>
    </source>
</evidence>
<dbReference type="Pfam" id="PF03547">
    <property type="entry name" value="Mem_trans"/>
    <property type="match status" value="2"/>
</dbReference>
<evidence type="ECO:0000256" key="3">
    <source>
        <dbReference type="ARBA" id="ARBA00022448"/>
    </source>
</evidence>
<evidence type="ECO:0000256" key="2">
    <source>
        <dbReference type="ARBA" id="ARBA00010145"/>
    </source>
</evidence>
<organism evidence="9 10">
    <name type="scientific">Clostridium puniceum</name>
    <dbReference type="NCBI Taxonomy" id="29367"/>
    <lineage>
        <taxon>Bacteria</taxon>
        <taxon>Bacillati</taxon>
        <taxon>Bacillota</taxon>
        <taxon>Clostridia</taxon>
        <taxon>Eubacteriales</taxon>
        <taxon>Clostridiaceae</taxon>
        <taxon>Clostridium</taxon>
    </lineage>
</organism>
<dbReference type="OrthoDB" id="527159at2"/>
<comment type="subcellular location">
    <subcellularLocation>
        <location evidence="1">Cell membrane</location>
        <topology evidence="1">Multi-pass membrane protein</topology>
    </subcellularLocation>
</comment>
<evidence type="ECO:0000256" key="5">
    <source>
        <dbReference type="ARBA" id="ARBA00022692"/>
    </source>
</evidence>
<dbReference type="AlphaFoldDB" id="A0A1S8TGT0"/>
<protein>
    <submittedName>
        <fullName evidence="9">Membrane transport protein</fullName>
    </submittedName>
</protein>
<dbReference type="Proteomes" id="UP000190890">
    <property type="component" value="Unassembled WGS sequence"/>
</dbReference>
<gene>
    <name evidence="9" type="ORF">CLPUN_25440</name>
</gene>
<proteinExistence type="inferred from homology"/>
<evidence type="ECO:0000313" key="10">
    <source>
        <dbReference type="Proteomes" id="UP000190890"/>
    </source>
</evidence>
<feature type="transmembrane region" description="Helical" evidence="8">
    <location>
        <begin position="36"/>
        <end position="53"/>
    </location>
</feature>
<accession>A0A1S8TGT0</accession>
<keyword evidence="6 8" id="KW-1133">Transmembrane helix</keyword>
<keyword evidence="5 8" id="KW-0812">Transmembrane</keyword>
<keyword evidence="10" id="KW-1185">Reference proteome</keyword>
<dbReference type="PANTHER" id="PTHR36838">
    <property type="entry name" value="AUXIN EFFLUX CARRIER FAMILY PROTEIN"/>
    <property type="match status" value="1"/>
</dbReference>
<keyword evidence="7 8" id="KW-0472">Membrane</keyword>
<sequence>MVIFLHILGNNIIPIFTIIALGYIISRKFDLSISTLSKLNFYLFVPGFIFYNLYTTNLSFDMFKILFFCILYLIVNDLIARIVAKIRKYDIGMTSAFKNSIMFNNTGNIGVSLVTLIFGNAPYIIGGKTPYLNEALTSQIMILVFMNVTMNTIGFYNAGRAKMNIKASMHQIFTMPSIYAIPLALLLKYFRIDITSTPIWPTLEYVKNGLVPIALISLGVQLSKTEFDFRDINVNIAVFTRLIIGPMIALLLIHILGFNGIIAQVLLISYSVPTAVNTALIAVECGNNQDFASQEVMISTILSGVTLTTAIYIARNIFPV</sequence>
<dbReference type="GO" id="GO:0055085">
    <property type="term" value="P:transmembrane transport"/>
    <property type="evidence" value="ECO:0007669"/>
    <property type="project" value="InterPro"/>
</dbReference>
<reference evidence="9 10" key="1">
    <citation type="submission" date="2016-05" db="EMBL/GenBank/DDBJ databases">
        <title>Microbial solvent formation.</title>
        <authorList>
            <person name="Poehlein A."/>
            <person name="Montoya Solano J.D."/>
            <person name="Flitsch S."/>
            <person name="Krabben P."/>
            <person name="Duerre P."/>
            <person name="Daniel R."/>
        </authorList>
    </citation>
    <scope>NUCLEOTIDE SEQUENCE [LARGE SCALE GENOMIC DNA]</scope>
    <source>
        <strain evidence="9 10">DSM 2619</strain>
    </source>
</reference>
<name>A0A1S8TGT0_9CLOT</name>
<comment type="similarity">
    <text evidence="2">Belongs to the auxin efflux carrier (TC 2.A.69) family.</text>
</comment>
<dbReference type="InterPro" id="IPR004776">
    <property type="entry name" value="Mem_transp_PIN-like"/>
</dbReference>
<evidence type="ECO:0000256" key="6">
    <source>
        <dbReference type="ARBA" id="ARBA00022989"/>
    </source>
</evidence>
<dbReference type="GO" id="GO:0005886">
    <property type="term" value="C:plasma membrane"/>
    <property type="evidence" value="ECO:0007669"/>
    <property type="project" value="UniProtKB-SubCell"/>
</dbReference>
<feature type="transmembrane region" description="Helical" evidence="8">
    <location>
        <begin position="6"/>
        <end position="24"/>
    </location>
</feature>